<sequence>MLRNRLQEMTDVNDVSQHPALLMQLTRDVQNSIRILESGYPIDRYTCVMHAFDFTEKPDYTAIASFGSGRIFAGATFIDWLLARNHLIAVPHGNAGDLVLYFSNEQFEHIGIVGDRARIISKWGTGHLYEHEALEVPSRYGDVLRFYSALSYADAYNYFVEFAEENGMQFE</sequence>
<proteinExistence type="predicted"/>
<dbReference type="AlphaFoldDB" id="A0A4U8YWW3"/>
<accession>A0A4U8YWW3</accession>
<dbReference type="Proteomes" id="UP000507962">
    <property type="component" value="Unassembled WGS sequence"/>
</dbReference>
<name>A0A4U8YWW3_9BACT</name>
<reference evidence="1 2" key="1">
    <citation type="submission" date="2019-03" db="EMBL/GenBank/DDBJ databases">
        <authorList>
            <person name="Nijsse B."/>
        </authorList>
    </citation>
    <scope>NUCLEOTIDE SEQUENCE [LARGE SCALE GENOMIC DNA]</scope>
    <source>
        <strain evidence="1">Desulfoluna butyratoxydans MSL71</strain>
    </source>
</reference>
<keyword evidence="2" id="KW-1185">Reference proteome</keyword>
<evidence type="ECO:0000313" key="1">
    <source>
        <dbReference type="EMBL" id="VFQ45923.1"/>
    </source>
</evidence>
<organism evidence="1 2">
    <name type="scientific">Desulfoluna butyratoxydans</name>
    <dbReference type="NCBI Taxonomy" id="231438"/>
    <lineage>
        <taxon>Bacteria</taxon>
        <taxon>Pseudomonadati</taxon>
        <taxon>Thermodesulfobacteriota</taxon>
        <taxon>Desulfobacteria</taxon>
        <taxon>Desulfobacterales</taxon>
        <taxon>Desulfolunaceae</taxon>
        <taxon>Desulfoluna</taxon>
    </lineage>
</organism>
<dbReference type="RefSeq" id="WP_180143050.1">
    <property type="nucleotide sequence ID" value="NZ_CAADHO010000007.1"/>
</dbReference>
<protein>
    <submittedName>
        <fullName evidence="1">Uncharacterized protein</fullName>
    </submittedName>
</protein>
<gene>
    <name evidence="1" type="ORF">MSL71_35860</name>
</gene>
<evidence type="ECO:0000313" key="2">
    <source>
        <dbReference type="Proteomes" id="UP000507962"/>
    </source>
</evidence>
<dbReference type="EMBL" id="CAADHO010000007">
    <property type="protein sequence ID" value="VFQ45923.1"/>
    <property type="molecule type" value="Genomic_DNA"/>
</dbReference>